<feature type="region of interest" description="Disordered" evidence="1">
    <location>
        <begin position="281"/>
        <end position="301"/>
    </location>
</feature>
<organism evidence="2">
    <name type="scientific">Phytophthora nicotianae</name>
    <name type="common">Potato buckeye rot agent</name>
    <name type="synonym">Phytophthora parasitica</name>
    <dbReference type="NCBI Taxonomy" id="4792"/>
    <lineage>
        <taxon>Eukaryota</taxon>
        <taxon>Sar</taxon>
        <taxon>Stramenopiles</taxon>
        <taxon>Oomycota</taxon>
        <taxon>Peronosporomycetes</taxon>
        <taxon>Peronosporales</taxon>
        <taxon>Peronosporaceae</taxon>
        <taxon>Phytophthora</taxon>
    </lineage>
</organism>
<dbReference type="InterPro" id="IPR021109">
    <property type="entry name" value="Peptidase_aspartic_dom_sf"/>
</dbReference>
<dbReference type="CDD" id="cd00303">
    <property type="entry name" value="retropepsin_like"/>
    <property type="match status" value="1"/>
</dbReference>
<dbReference type="EMBL" id="KI689966">
    <property type="protein sequence ID" value="ETK70940.1"/>
    <property type="molecule type" value="Genomic_DNA"/>
</dbReference>
<gene>
    <name evidence="2" type="ORF">L915_21730</name>
</gene>
<dbReference type="VEuPathDB" id="FungiDB:PPTG_24338"/>
<accession>W2FLP4</accession>
<sequence>MKANSGAVACLVHSRVLKRIGRSTEPLRSYTQSLNAVSGHSLKTRGVINLQLRLGSLEKTIPFVVVDQLHVDAILGTDALKEFKAVIDLEDNVVTLKGTGEAFPIGSPRVEESYHARISSSVRICPGGQALVVADVTGQVVEGTTVLVEGLVDLNTAVRVARTLCLVQEGKGTPLAAASIVPETAFSLGAGLEGAFKQGPRDSRCIDSVIGASGGTAGFSSSPKSTMEGALQEALKADFEGSKLNEEQRELFSALLETFRDLFVETSLRPGQPDLLKFSIDTGDHPPIKQRPYRVSGAEGD</sequence>
<protein>
    <submittedName>
        <fullName evidence="2">Uncharacterized protein</fullName>
    </submittedName>
</protein>
<evidence type="ECO:0000256" key="1">
    <source>
        <dbReference type="SAM" id="MobiDB-lite"/>
    </source>
</evidence>
<feature type="non-terminal residue" evidence="2">
    <location>
        <position position="301"/>
    </location>
</feature>
<reference evidence="2" key="1">
    <citation type="submission" date="2013-11" db="EMBL/GenBank/DDBJ databases">
        <title>The Genome Sequence of Phytophthora parasitica CJ02B3.</title>
        <authorList>
            <consortium name="The Broad Institute Genomics Platform"/>
            <person name="Russ C."/>
            <person name="Tyler B."/>
            <person name="Panabieres F."/>
            <person name="Shan W."/>
            <person name="Tripathy S."/>
            <person name="Grunwald N."/>
            <person name="Machado M."/>
            <person name="Johnson C.S."/>
            <person name="Arredondo F."/>
            <person name="Hong C."/>
            <person name="Coffey M."/>
            <person name="Young S.K."/>
            <person name="Zeng Q."/>
            <person name="Gargeya S."/>
            <person name="Fitzgerald M."/>
            <person name="Abouelleil A."/>
            <person name="Alvarado L."/>
            <person name="Chapman S.B."/>
            <person name="Gainer-Dewar J."/>
            <person name="Goldberg J."/>
            <person name="Griggs A."/>
            <person name="Gujja S."/>
            <person name="Hansen M."/>
            <person name="Howarth C."/>
            <person name="Imamovic A."/>
            <person name="Ireland A."/>
            <person name="Larimer J."/>
            <person name="McCowan C."/>
            <person name="Murphy C."/>
            <person name="Pearson M."/>
            <person name="Poon T.W."/>
            <person name="Priest M."/>
            <person name="Roberts A."/>
            <person name="Saif S."/>
            <person name="Shea T."/>
            <person name="Sykes S."/>
            <person name="Wortman J."/>
            <person name="Nusbaum C."/>
            <person name="Birren B."/>
        </authorList>
    </citation>
    <scope>NUCLEOTIDE SEQUENCE [LARGE SCALE GENOMIC DNA]</scope>
    <source>
        <strain evidence="2">CJ02B3</strain>
    </source>
</reference>
<evidence type="ECO:0000313" key="2">
    <source>
        <dbReference type="EMBL" id="ETK70940.1"/>
    </source>
</evidence>
<dbReference type="Proteomes" id="UP000053236">
    <property type="component" value="Unassembled WGS sequence"/>
</dbReference>
<dbReference type="SUPFAM" id="SSF50630">
    <property type="entry name" value="Acid proteases"/>
    <property type="match status" value="1"/>
</dbReference>
<proteinExistence type="predicted"/>
<dbReference type="Gene3D" id="2.40.70.10">
    <property type="entry name" value="Acid Proteases"/>
    <property type="match status" value="1"/>
</dbReference>
<name>W2FLP4_PHYNI</name>
<dbReference type="AlphaFoldDB" id="W2FLP4"/>